<dbReference type="GO" id="GO:0003700">
    <property type="term" value="F:DNA-binding transcription factor activity"/>
    <property type="evidence" value="ECO:0007669"/>
    <property type="project" value="InterPro"/>
</dbReference>
<dbReference type="PANTHER" id="PTHR31072:SF105">
    <property type="entry name" value="TCP DOMAIN-CONTAINING PROTEIN"/>
    <property type="match status" value="1"/>
</dbReference>
<evidence type="ECO:0000256" key="6">
    <source>
        <dbReference type="SAM" id="MobiDB-lite"/>
    </source>
</evidence>
<dbReference type="Proteomes" id="UP000593564">
    <property type="component" value="Unassembled WGS sequence"/>
</dbReference>
<feature type="compositionally biased region" description="Basic residues" evidence="6">
    <location>
        <begin position="496"/>
        <end position="507"/>
    </location>
</feature>
<evidence type="ECO:0000313" key="8">
    <source>
        <dbReference type="EMBL" id="KAF5952293.1"/>
    </source>
</evidence>
<dbReference type="GO" id="GO:0005634">
    <property type="term" value="C:nucleus"/>
    <property type="evidence" value="ECO:0007669"/>
    <property type="project" value="UniProtKB-SubCell"/>
</dbReference>
<dbReference type="PANTHER" id="PTHR31072">
    <property type="entry name" value="TRANSCRIPTION FACTOR TCP4-RELATED"/>
    <property type="match status" value="1"/>
</dbReference>
<feature type="compositionally biased region" description="Polar residues" evidence="6">
    <location>
        <begin position="332"/>
        <end position="347"/>
    </location>
</feature>
<keyword evidence="5" id="KW-0539">Nucleus</keyword>
<proteinExistence type="predicted"/>
<organism evidence="8 9">
    <name type="scientific">Camellia sinensis</name>
    <name type="common">Tea plant</name>
    <name type="synonym">Thea sinensis</name>
    <dbReference type="NCBI Taxonomy" id="4442"/>
    <lineage>
        <taxon>Eukaryota</taxon>
        <taxon>Viridiplantae</taxon>
        <taxon>Streptophyta</taxon>
        <taxon>Embryophyta</taxon>
        <taxon>Tracheophyta</taxon>
        <taxon>Spermatophyta</taxon>
        <taxon>Magnoliopsida</taxon>
        <taxon>eudicotyledons</taxon>
        <taxon>Gunneridae</taxon>
        <taxon>Pentapetalae</taxon>
        <taxon>asterids</taxon>
        <taxon>Ericales</taxon>
        <taxon>Theaceae</taxon>
        <taxon>Camellia</taxon>
    </lineage>
</organism>
<comment type="caution">
    <text evidence="8">The sequence shown here is derived from an EMBL/GenBank/DDBJ whole genome shotgun (WGS) entry which is preliminary data.</text>
</comment>
<dbReference type="Pfam" id="PF03634">
    <property type="entry name" value="TCP"/>
    <property type="match status" value="1"/>
</dbReference>
<dbReference type="PROSITE" id="PS51369">
    <property type="entry name" value="TCP"/>
    <property type="match status" value="1"/>
</dbReference>
<reference evidence="9" key="1">
    <citation type="journal article" date="2020" name="Nat. Commun.">
        <title>Genome assembly of wild tea tree DASZ reveals pedigree and selection history of tea varieties.</title>
        <authorList>
            <person name="Zhang W."/>
            <person name="Zhang Y."/>
            <person name="Qiu H."/>
            <person name="Guo Y."/>
            <person name="Wan H."/>
            <person name="Zhang X."/>
            <person name="Scossa F."/>
            <person name="Alseekh S."/>
            <person name="Zhang Q."/>
            <person name="Wang P."/>
            <person name="Xu L."/>
            <person name="Schmidt M.H."/>
            <person name="Jia X."/>
            <person name="Li D."/>
            <person name="Zhu A."/>
            <person name="Guo F."/>
            <person name="Chen W."/>
            <person name="Ni D."/>
            <person name="Usadel B."/>
            <person name="Fernie A.R."/>
            <person name="Wen W."/>
        </authorList>
    </citation>
    <scope>NUCLEOTIDE SEQUENCE [LARGE SCALE GENOMIC DNA]</scope>
    <source>
        <strain evidence="9">cv. G240</strain>
    </source>
</reference>
<sequence>MELTDMQGNKHSTTTTPTTSQSHHHLHHHLHSGFDGRSHLQPPFIGSISIQAGLTSTAGGGGGGGGSGSSSVSPSTSSTNTSTTSTTTTQLPPLQLVDASLAIATRSEGLAAVDPSKKANNQLQSPPQQLTIATVPPKRSTKDRHTKVDGRGRRIRMPATCAARVFQLTKELGNKSDGETIEWLLQQAEPAIIAATGTGTIPANFSTLNVSLRSSGSTISAPPSKSAPHSFHGALALAHHHYEEGFSHMLGFHHHQQQQQQQQQQPHLLTADQIAEAMPGGGGDGSNSAENYLRKRYREDLFKEESQQQPQGEVSESTSPSNKQFKGGNMQLPKQQQEAGPSSSMLRHTNMMPATAMWAVAPAPSSAAGSTFWMLPVTAGGAGGSAQSLAAATGTSPSEPQMWPFATAPTTSGNTLQAPLHFMPRFNIPGASLEFQGGRASPLQLGSMLMQQQQPPPSQHLGLGMAETNLGMLAALNAYSRGGLNMNSEQNNPLEHHHHHQHQHQHQQQHQSQATDSGEDDPNSSH</sequence>
<feature type="compositionally biased region" description="Polar residues" evidence="6">
    <location>
        <begin position="1"/>
        <end position="10"/>
    </location>
</feature>
<feature type="compositionally biased region" description="Basic residues" evidence="6">
    <location>
        <begin position="22"/>
        <end position="31"/>
    </location>
</feature>
<keyword evidence="9" id="KW-1185">Reference proteome</keyword>
<evidence type="ECO:0000313" key="9">
    <source>
        <dbReference type="Proteomes" id="UP000593564"/>
    </source>
</evidence>
<reference evidence="8 9" key="2">
    <citation type="submission" date="2020-07" db="EMBL/GenBank/DDBJ databases">
        <title>Genome assembly of wild tea tree DASZ reveals pedigree and selection history of tea varieties.</title>
        <authorList>
            <person name="Zhang W."/>
        </authorList>
    </citation>
    <scope>NUCLEOTIDE SEQUENCE [LARGE SCALE GENOMIC DNA]</scope>
    <source>
        <strain evidence="9">cv. G240</strain>
        <tissue evidence="8">Leaf</tissue>
    </source>
</reference>
<feature type="compositionally biased region" description="Gly residues" evidence="6">
    <location>
        <begin position="58"/>
        <end position="68"/>
    </location>
</feature>
<dbReference type="GO" id="GO:0043565">
    <property type="term" value="F:sequence-specific DNA binding"/>
    <property type="evidence" value="ECO:0007669"/>
    <property type="project" value="TreeGrafter"/>
</dbReference>
<feature type="compositionally biased region" description="Low complexity" evidence="6">
    <location>
        <begin position="11"/>
        <end position="21"/>
    </location>
</feature>
<evidence type="ECO:0000256" key="3">
    <source>
        <dbReference type="ARBA" id="ARBA00023125"/>
    </source>
</evidence>
<dbReference type="EMBL" id="JACBKZ010000004">
    <property type="protein sequence ID" value="KAF5952293.1"/>
    <property type="molecule type" value="Genomic_DNA"/>
</dbReference>
<keyword evidence="4" id="KW-0804">Transcription</keyword>
<dbReference type="AlphaFoldDB" id="A0A7J7HHI7"/>
<keyword evidence="3" id="KW-0238">DNA-binding</keyword>
<evidence type="ECO:0000256" key="1">
    <source>
        <dbReference type="ARBA" id="ARBA00004123"/>
    </source>
</evidence>
<protein>
    <recommendedName>
        <fullName evidence="7">TCP domain-containing protein</fullName>
    </recommendedName>
</protein>
<dbReference type="InterPro" id="IPR005333">
    <property type="entry name" value="Transcription_factor_TCP"/>
</dbReference>
<feature type="region of interest" description="Disordered" evidence="6">
    <location>
        <begin position="483"/>
        <end position="526"/>
    </location>
</feature>
<evidence type="ECO:0000256" key="4">
    <source>
        <dbReference type="ARBA" id="ARBA00023163"/>
    </source>
</evidence>
<dbReference type="InterPro" id="IPR017887">
    <property type="entry name" value="TF_TCP_subgr"/>
</dbReference>
<evidence type="ECO:0000259" key="7">
    <source>
        <dbReference type="PROSITE" id="PS51369"/>
    </source>
</evidence>
<comment type="subcellular location">
    <subcellularLocation>
        <location evidence="1">Nucleus</location>
    </subcellularLocation>
</comment>
<keyword evidence="2" id="KW-0805">Transcription regulation</keyword>
<feature type="region of interest" description="Disordered" evidence="6">
    <location>
        <begin position="303"/>
        <end position="347"/>
    </location>
</feature>
<accession>A0A7J7HHI7</accession>
<feature type="compositionally biased region" description="Low complexity" evidence="6">
    <location>
        <begin position="69"/>
        <end position="89"/>
    </location>
</feature>
<feature type="compositionally biased region" description="Acidic residues" evidence="6">
    <location>
        <begin position="517"/>
        <end position="526"/>
    </location>
</feature>
<feature type="domain" description="TCP" evidence="7">
    <location>
        <begin position="141"/>
        <end position="195"/>
    </location>
</feature>
<feature type="compositionally biased region" description="Polar residues" evidence="6">
    <location>
        <begin position="307"/>
        <end position="324"/>
    </location>
</feature>
<evidence type="ECO:0000256" key="2">
    <source>
        <dbReference type="ARBA" id="ARBA00023015"/>
    </source>
</evidence>
<gene>
    <name evidence="8" type="ORF">HYC85_010237</name>
</gene>
<name>A0A7J7HHI7_CAMSI</name>
<evidence type="ECO:0000256" key="5">
    <source>
        <dbReference type="ARBA" id="ARBA00023242"/>
    </source>
</evidence>
<feature type="region of interest" description="Disordered" evidence="6">
    <location>
        <begin position="1"/>
        <end position="93"/>
    </location>
</feature>